<keyword evidence="2 6" id="KW-0812">Transmembrane</keyword>
<protein>
    <recommendedName>
        <fullName evidence="9">Tetraspanin Tsp2</fullName>
    </recommendedName>
</protein>
<dbReference type="Proteomes" id="UP000757232">
    <property type="component" value="Unassembled WGS sequence"/>
</dbReference>
<comment type="caution">
    <text evidence="7">The sequence shown here is derived from an EMBL/GenBank/DDBJ whole genome shotgun (WGS) entry which is preliminary data.</text>
</comment>
<evidence type="ECO:0008006" key="9">
    <source>
        <dbReference type="Google" id="ProtNLM"/>
    </source>
</evidence>
<accession>A0A9Q5I5R1</accession>
<gene>
    <name evidence="7" type="ORF">A7U60_g702</name>
</gene>
<keyword evidence="4 6" id="KW-0472">Membrane</keyword>
<dbReference type="Pfam" id="PF00335">
    <property type="entry name" value="Tetraspanin"/>
    <property type="match status" value="1"/>
</dbReference>
<comment type="subcellular location">
    <subcellularLocation>
        <location evidence="1">Membrane</location>
        <topology evidence="1">Multi-pass membrane protein</topology>
    </subcellularLocation>
</comment>
<evidence type="ECO:0000313" key="7">
    <source>
        <dbReference type="EMBL" id="OCB91994.1"/>
    </source>
</evidence>
<evidence type="ECO:0000256" key="5">
    <source>
        <dbReference type="SAM" id="MobiDB-lite"/>
    </source>
</evidence>
<keyword evidence="3 6" id="KW-1133">Transmembrane helix</keyword>
<dbReference type="EMBL" id="LNZH02000045">
    <property type="protein sequence ID" value="OCB91994.1"/>
    <property type="molecule type" value="Genomic_DNA"/>
</dbReference>
<evidence type="ECO:0000256" key="1">
    <source>
        <dbReference type="ARBA" id="ARBA00004141"/>
    </source>
</evidence>
<dbReference type="GO" id="GO:0016020">
    <property type="term" value="C:membrane"/>
    <property type="evidence" value="ECO:0007669"/>
    <property type="project" value="UniProtKB-SubCell"/>
</dbReference>
<dbReference type="InterPro" id="IPR018499">
    <property type="entry name" value="Tetraspanin/Peripherin"/>
</dbReference>
<feature type="transmembrane region" description="Helical" evidence="6">
    <location>
        <begin position="301"/>
        <end position="322"/>
    </location>
</feature>
<dbReference type="OrthoDB" id="2156690at2759"/>
<sequence>MSARPRRPPSLSSSVASSQQHILLQRQPDMLEPPNVPFLPNAAARPVSDIPSVVSSTASLSVNYVPNKFSLIASPGLQKRRSTVKGPSGKTGGGREAFRSNEARMPDANDDDYDGVDNIKLSQMRPKLRWNRFKWILFISNFVVSVYSLVCLIFCILTWLNVWHHADIVRVGNKTELAISTIAAIIGVVTSLLGWAGILLNNRGFLAVYTFLLWVLFAFICAPGYITYKKRTFNLEGKINAQWSRDLGMNGRARIQNQLHCCGYYSPFVEASVTNTCYARSVLPGCKNPYLKFERMALGRWYAVAFGLVPVQLLAILAALLCSNHVTYRWGKGMMPKAYRLDMSSMALIIDNYANQLADRLGRHGSSSGLSIPPVYSAPVLNVAAPAYGSDDYGRKM</sequence>
<organism evidence="7 8">
    <name type="scientific">Sanghuangporus baumii</name>
    <name type="common">Phellinus baumii</name>
    <dbReference type="NCBI Taxonomy" id="108892"/>
    <lineage>
        <taxon>Eukaryota</taxon>
        <taxon>Fungi</taxon>
        <taxon>Dikarya</taxon>
        <taxon>Basidiomycota</taxon>
        <taxon>Agaricomycotina</taxon>
        <taxon>Agaricomycetes</taxon>
        <taxon>Hymenochaetales</taxon>
        <taxon>Hymenochaetaceae</taxon>
        <taxon>Sanghuangporus</taxon>
    </lineage>
</organism>
<feature type="transmembrane region" description="Helical" evidence="6">
    <location>
        <begin position="135"/>
        <end position="159"/>
    </location>
</feature>
<evidence type="ECO:0000256" key="3">
    <source>
        <dbReference type="ARBA" id="ARBA00022989"/>
    </source>
</evidence>
<feature type="region of interest" description="Disordered" evidence="5">
    <location>
        <begin position="1"/>
        <end position="37"/>
    </location>
</feature>
<feature type="compositionally biased region" description="Low complexity" evidence="5">
    <location>
        <begin position="8"/>
        <end position="18"/>
    </location>
</feature>
<feature type="region of interest" description="Disordered" evidence="5">
    <location>
        <begin position="80"/>
        <end position="109"/>
    </location>
</feature>
<feature type="transmembrane region" description="Helical" evidence="6">
    <location>
        <begin position="179"/>
        <end position="199"/>
    </location>
</feature>
<dbReference type="AlphaFoldDB" id="A0A9Q5I5R1"/>
<keyword evidence="8" id="KW-1185">Reference proteome</keyword>
<feature type="transmembrane region" description="Helical" evidence="6">
    <location>
        <begin position="206"/>
        <end position="226"/>
    </location>
</feature>
<proteinExistence type="predicted"/>
<feature type="compositionally biased region" description="Basic and acidic residues" evidence="5">
    <location>
        <begin position="96"/>
        <end position="107"/>
    </location>
</feature>
<evidence type="ECO:0000256" key="6">
    <source>
        <dbReference type="SAM" id="Phobius"/>
    </source>
</evidence>
<evidence type="ECO:0000313" key="8">
    <source>
        <dbReference type="Proteomes" id="UP000757232"/>
    </source>
</evidence>
<evidence type="ECO:0000256" key="2">
    <source>
        <dbReference type="ARBA" id="ARBA00022692"/>
    </source>
</evidence>
<name>A0A9Q5I5R1_SANBA</name>
<reference evidence="7" key="1">
    <citation type="submission" date="2016-06" db="EMBL/GenBank/DDBJ databases">
        <title>Draft Genome sequence of the fungus Inonotus baumii.</title>
        <authorList>
            <person name="Zhu H."/>
            <person name="Lin W."/>
        </authorList>
    </citation>
    <scope>NUCLEOTIDE SEQUENCE</scope>
    <source>
        <strain evidence="7">821</strain>
    </source>
</reference>
<evidence type="ECO:0000256" key="4">
    <source>
        <dbReference type="ARBA" id="ARBA00023136"/>
    </source>
</evidence>